<dbReference type="AlphaFoldDB" id="A0A1L3JKZ2"/>
<keyword evidence="4" id="KW-1185">Reference proteome</keyword>
<dbReference type="RefSeq" id="WP_072556339.1">
    <property type="nucleotide sequence ID" value="NZ_CP018155.1"/>
</dbReference>
<organism evidence="3 4">
    <name type="scientific">Tenacibaculum todarodis</name>
    <dbReference type="NCBI Taxonomy" id="1850252"/>
    <lineage>
        <taxon>Bacteria</taxon>
        <taxon>Pseudomonadati</taxon>
        <taxon>Bacteroidota</taxon>
        <taxon>Flavobacteriia</taxon>
        <taxon>Flavobacteriales</taxon>
        <taxon>Flavobacteriaceae</taxon>
        <taxon>Tenacibaculum</taxon>
    </lineage>
</organism>
<name>A0A1L3JKZ2_9FLAO</name>
<dbReference type="STRING" id="1850252.LPB136_10765"/>
<evidence type="ECO:0000259" key="2">
    <source>
        <dbReference type="Pfam" id="PF10988"/>
    </source>
</evidence>
<dbReference type="KEGG" id="ten:LPB136_10765"/>
<gene>
    <name evidence="3" type="ORF">LPB136_10765</name>
</gene>
<keyword evidence="1" id="KW-0732">Signal</keyword>
<dbReference type="InterPro" id="IPR021255">
    <property type="entry name" value="DUF2807"/>
</dbReference>
<evidence type="ECO:0000313" key="3">
    <source>
        <dbReference type="EMBL" id="APG65815.1"/>
    </source>
</evidence>
<dbReference type="OrthoDB" id="704821at2"/>
<protein>
    <submittedName>
        <fullName evidence="3">DUF2807 domain-containing protein</fullName>
    </submittedName>
</protein>
<feature type="domain" description="Putative auto-transporter adhesin head GIN" evidence="2">
    <location>
        <begin position="28"/>
        <end position="208"/>
    </location>
</feature>
<accession>A0A1L3JKZ2</accession>
<dbReference type="Proteomes" id="UP000181898">
    <property type="component" value="Chromosome"/>
</dbReference>
<evidence type="ECO:0000313" key="4">
    <source>
        <dbReference type="Proteomes" id="UP000181898"/>
    </source>
</evidence>
<sequence>MKKLAIISLFLIAGIASAQTKITKTITDFSELKVYNGIEVELIKSDKQEVEITGEKAEKVKIRNSGNTLKFSLKFPETSASGKVQIKLFYNKKIAIIDANEGAVITGKEISQPQIEVKAQEGAFINLVVKTKHLKVKSSSGGILKLSGTTKNQEVDVDLGGVYHGYNLEASTMSIIRAGSGAKAEVKASETLDLKVTFGGSIYYKGTPEVLKDKKVIGGVIEQRT</sequence>
<evidence type="ECO:0000256" key="1">
    <source>
        <dbReference type="SAM" id="SignalP"/>
    </source>
</evidence>
<dbReference type="Pfam" id="PF10988">
    <property type="entry name" value="DUF2807"/>
    <property type="match status" value="1"/>
</dbReference>
<dbReference type="Gene3D" id="2.160.20.120">
    <property type="match status" value="1"/>
</dbReference>
<feature type="signal peptide" evidence="1">
    <location>
        <begin position="1"/>
        <end position="18"/>
    </location>
</feature>
<dbReference type="EMBL" id="CP018155">
    <property type="protein sequence ID" value="APG65815.1"/>
    <property type="molecule type" value="Genomic_DNA"/>
</dbReference>
<feature type="chain" id="PRO_5012114576" evidence="1">
    <location>
        <begin position="19"/>
        <end position="225"/>
    </location>
</feature>
<reference evidence="3 4" key="1">
    <citation type="submission" date="2016-11" db="EMBL/GenBank/DDBJ databases">
        <title>Tenacibaculum sp. LPB0136, isolated from marine environment.</title>
        <authorList>
            <person name="Kim E."/>
            <person name="Yi H."/>
        </authorList>
    </citation>
    <scope>NUCLEOTIDE SEQUENCE [LARGE SCALE GENOMIC DNA]</scope>
    <source>
        <strain evidence="3 4">LPB0136</strain>
    </source>
</reference>
<proteinExistence type="predicted"/>